<feature type="non-terminal residue" evidence="3">
    <location>
        <position position="720"/>
    </location>
</feature>
<feature type="compositionally biased region" description="Polar residues" evidence="1">
    <location>
        <begin position="654"/>
        <end position="666"/>
    </location>
</feature>
<feature type="region of interest" description="Disordered" evidence="1">
    <location>
        <begin position="654"/>
        <end position="681"/>
    </location>
</feature>
<protein>
    <submittedName>
        <fullName evidence="3">Uncharacterized protein LOC108626313</fullName>
    </submittedName>
</protein>
<gene>
    <name evidence="3" type="primary">LOC108626313</name>
</gene>
<sequence length="720" mass="81892">MSRKPISQHDVQPTFTGFLERIKQKNAVQASTPKASSTNLHSIIQKKHDSPSAEELRDEVKTSIISIGSSDDSWHIDNSIKTEAKMNNSNTSKEDSEDDFKIEKLIRNRTYKQKLGSKLKLRQLSDSEDDAVIKPSLSLNRKKRSISSNESSISQTISQVQEDELRSNVILETSSESDSTCRTETKAKRKTESTIKSPRTPVKYTKERNGNIVISDSDSTLDFKRSPKGTPTKRWIGPDLKLNLKPLGLGKELDPWIQSAKERPVMSPIPVTKHKLEDRCKELKDFQMEILEKFCNAIIQIPIPVLEKFPQFNEKTFLDLRLLYQHAKAKTRLVETKLTRLKSEEEQNSVNDRLSDITDITDTFINRPEVRHEVTNNCKDNSINSKLSEIDERINYSPLNKESEIVKQQSIISISDNDSFTISNANISELESSYMKVQTDSSPINKMNDKNIETKEQKSNAGALSLNSPPVQKKSAFQLKRPIKATVDSQISKQIIETWKKEAESKTIGLQSSISYLNANTSSNITPKSNRITISNMKTNVDFDITPESNQSTTSNLKTNTNFDITEKSEKMNIYESAYFKSKKEDQFEIKNNYGGNFEIPVSKENRNNHIDWDAISTSNTDNISYSEDIIDYLEDIEQLPALSEECNIKTTEPNTQATSIQGSNHSESDKENKIKQKNVQEPIFTGNYKNDGASNEFTSLTYPHSREMLKVFRQKFGLY</sequence>
<organism evidence="2 3">
    <name type="scientific">Ceratina calcarata</name>
    <dbReference type="NCBI Taxonomy" id="156304"/>
    <lineage>
        <taxon>Eukaryota</taxon>
        <taxon>Metazoa</taxon>
        <taxon>Ecdysozoa</taxon>
        <taxon>Arthropoda</taxon>
        <taxon>Hexapoda</taxon>
        <taxon>Insecta</taxon>
        <taxon>Pterygota</taxon>
        <taxon>Neoptera</taxon>
        <taxon>Endopterygota</taxon>
        <taxon>Hymenoptera</taxon>
        <taxon>Apocrita</taxon>
        <taxon>Aculeata</taxon>
        <taxon>Apoidea</taxon>
        <taxon>Anthophila</taxon>
        <taxon>Apidae</taxon>
        <taxon>Ceratina</taxon>
        <taxon>Zadontomerus</taxon>
    </lineage>
</organism>
<reference evidence="3" key="1">
    <citation type="submission" date="2025-08" db="UniProtKB">
        <authorList>
            <consortium name="RefSeq"/>
        </authorList>
    </citation>
    <scope>IDENTIFICATION</scope>
    <source>
        <tissue evidence="3">Whole body</tissue>
    </source>
</reference>
<evidence type="ECO:0000313" key="3">
    <source>
        <dbReference type="RefSeq" id="XP_017882400.1"/>
    </source>
</evidence>
<evidence type="ECO:0000313" key="2">
    <source>
        <dbReference type="Proteomes" id="UP000694925"/>
    </source>
</evidence>
<feature type="region of interest" description="Disordered" evidence="1">
    <location>
        <begin position="171"/>
        <end position="202"/>
    </location>
</feature>
<feature type="compositionally biased region" description="Polar residues" evidence="1">
    <location>
        <begin position="26"/>
        <end position="42"/>
    </location>
</feature>
<feature type="compositionally biased region" description="Basic and acidic residues" evidence="1">
    <location>
        <begin position="179"/>
        <end position="193"/>
    </location>
</feature>
<feature type="region of interest" description="Disordered" evidence="1">
    <location>
        <begin position="26"/>
        <end position="57"/>
    </location>
</feature>
<dbReference type="RefSeq" id="XP_017882400.1">
    <property type="nucleotide sequence ID" value="XM_018026911.2"/>
</dbReference>
<name>A0AAJ7N8N2_9HYME</name>
<dbReference type="GeneID" id="108626313"/>
<dbReference type="KEGG" id="ccal:108626313"/>
<feature type="compositionally biased region" description="Basic and acidic residues" evidence="1">
    <location>
        <begin position="46"/>
        <end position="57"/>
    </location>
</feature>
<keyword evidence="2" id="KW-1185">Reference proteome</keyword>
<dbReference type="AlphaFoldDB" id="A0AAJ7N8N2"/>
<dbReference type="Proteomes" id="UP000694925">
    <property type="component" value="Unplaced"/>
</dbReference>
<accession>A0AAJ7N8N2</accession>
<proteinExistence type="predicted"/>
<evidence type="ECO:0000256" key="1">
    <source>
        <dbReference type="SAM" id="MobiDB-lite"/>
    </source>
</evidence>